<dbReference type="InterPro" id="IPR011032">
    <property type="entry name" value="GroES-like_sf"/>
</dbReference>
<feature type="region of interest" description="Disordered" evidence="1">
    <location>
        <begin position="1"/>
        <end position="26"/>
    </location>
</feature>
<evidence type="ECO:0000256" key="1">
    <source>
        <dbReference type="SAM" id="MobiDB-lite"/>
    </source>
</evidence>
<name>A0A918GCK3_9ACTN</name>
<evidence type="ECO:0000313" key="4">
    <source>
        <dbReference type="Proteomes" id="UP000606194"/>
    </source>
</evidence>
<dbReference type="AlphaFoldDB" id="A0A918GCK3"/>
<evidence type="ECO:0000259" key="2">
    <source>
        <dbReference type="SMART" id="SM00829"/>
    </source>
</evidence>
<dbReference type="InterPro" id="IPR052711">
    <property type="entry name" value="Zinc_ADH-like"/>
</dbReference>
<sequence>MDAHVPGQAFTPADVAAPATTGTPETMTAWTTRGDGIDALTAVRVPVPAPGPTEVLVKISAVSLNYRDLLVVGGVDHWSPTRDVVPVSDGVGAVAAIGSEVTRWRPGDRVSAGFLPRWRSGPLAEETYVSPVGGPVNRGMLAEYVLVEQDEAVRTAHSLDDVHAATLPVAGVTAWHAVGRRSRVRPGETVLVHGTGGVALFAAQLTLALGATPIVTSSSDEKLDRLRALGVDRTINYRRTADLAAEVLRMTGGEGVDHVVETVGGDNLNRSLEAVKVGGSISFIGLIAGRAANIDVYRFVTRNITVHGIETGSLEMLEELAAFVDEHGITPVIDSVLPAERVHEALRHLEGGRHFGKIVVTMPATSSDTSRSTEATTP</sequence>
<dbReference type="Pfam" id="PF08240">
    <property type="entry name" value="ADH_N"/>
    <property type="match status" value="1"/>
</dbReference>
<dbReference type="Gene3D" id="3.90.180.10">
    <property type="entry name" value="Medium-chain alcohol dehydrogenases, catalytic domain"/>
    <property type="match status" value="1"/>
</dbReference>
<proteinExistence type="predicted"/>
<dbReference type="InterPro" id="IPR020843">
    <property type="entry name" value="ER"/>
</dbReference>
<feature type="domain" description="Enoyl reductase (ER)" evidence="2">
    <location>
        <begin position="36"/>
        <end position="360"/>
    </location>
</feature>
<dbReference type="PANTHER" id="PTHR45033">
    <property type="match status" value="1"/>
</dbReference>
<dbReference type="PANTHER" id="PTHR45033:SF2">
    <property type="entry name" value="ZINC-TYPE ALCOHOL DEHYDROGENASE-LIKE PROTEIN C1773.06C"/>
    <property type="match status" value="1"/>
</dbReference>
<evidence type="ECO:0000313" key="3">
    <source>
        <dbReference type="EMBL" id="GGS29695.1"/>
    </source>
</evidence>
<dbReference type="SMART" id="SM00829">
    <property type="entry name" value="PKS_ER"/>
    <property type="match status" value="1"/>
</dbReference>
<dbReference type="Proteomes" id="UP000606194">
    <property type="component" value="Unassembled WGS sequence"/>
</dbReference>
<dbReference type="InterPro" id="IPR013149">
    <property type="entry name" value="ADH-like_C"/>
</dbReference>
<dbReference type="InterPro" id="IPR036291">
    <property type="entry name" value="NAD(P)-bd_dom_sf"/>
</dbReference>
<keyword evidence="4" id="KW-1185">Reference proteome</keyword>
<comment type="caution">
    <text evidence="3">The sequence shown here is derived from an EMBL/GenBank/DDBJ whole genome shotgun (WGS) entry which is preliminary data.</text>
</comment>
<dbReference type="InterPro" id="IPR013154">
    <property type="entry name" value="ADH-like_N"/>
</dbReference>
<dbReference type="SUPFAM" id="SSF50129">
    <property type="entry name" value="GroES-like"/>
    <property type="match status" value="1"/>
</dbReference>
<protein>
    <submittedName>
        <fullName evidence="3">Alcohol dehydrogenase</fullName>
    </submittedName>
</protein>
<dbReference type="CDD" id="cd08276">
    <property type="entry name" value="MDR7"/>
    <property type="match status" value="1"/>
</dbReference>
<dbReference type="EMBL" id="BMTL01000061">
    <property type="protein sequence ID" value="GGS29695.1"/>
    <property type="molecule type" value="Genomic_DNA"/>
</dbReference>
<reference evidence="3" key="2">
    <citation type="submission" date="2020-09" db="EMBL/GenBank/DDBJ databases">
        <authorList>
            <person name="Sun Q."/>
            <person name="Ohkuma M."/>
        </authorList>
    </citation>
    <scope>NUCLEOTIDE SEQUENCE</scope>
    <source>
        <strain evidence="3">JCM 4386</strain>
    </source>
</reference>
<organism evidence="3 4">
    <name type="scientific">Streptomyces humidus</name>
    <dbReference type="NCBI Taxonomy" id="52259"/>
    <lineage>
        <taxon>Bacteria</taxon>
        <taxon>Bacillati</taxon>
        <taxon>Actinomycetota</taxon>
        <taxon>Actinomycetes</taxon>
        <taxon>Kitasatosporales</taxon>
        <taxon>Streptomycetaceae</taxon>
        <taxon>Streptomyces</taxon>
    </lineage>
</organism>
<dbReference type="Gene3D" id="3.40.50.720">
    <property type="entry name" value="NAD(P)-binding Rossmann-like Domain"/>
    <property type="match status" value="1"/>
</dbReference>
<dbReference type="SUPFAM" id="SSF51735">
    <property type="entry name" value="NAD(P)-binding Rossmann-fold domains"/>
    <property type="match status" value="1"/>
</dbReference>
<gene>
    <name evidence="3" type="ORF">GCM10010269_80390</name>
</gene>
<reference evidence="3" key="1">
    <citation type="journal article" date="2014" name="Int. J. Syst. Evol. Microbiol.">
        <title>Complete genome sequence of Corynebacterium casei LMG S-19264T (=DSM 44701T), isolated from a smear-ripened cheese.</title>
        <authorList>
            <consortium name="US DOE Joint Genome Institute (JGI-PGF)"/>
            <person name="Walter F."/>
            <person name="Albersmeier A."/>
            <person name="Kalinowski J."/>
            <person name="Ruckert C."/>
        </authorList>
    </citation>
    <scope>NUCLEOTIDE SEQUENCE</scope>
    <source>
        <strain evidence="3">JCM 4386</strain>
    </source>
</reference>
<accession>A0A918GCK3</accession>
<dbReference type="Pfam" id="PF00107">
    <property type="entry name" value="ADH_zinc_N"/>
    <property type="match status" value="1"/>
</dbReference>
<dbReference type="GO" id="GO:0016491">
    <property type="term" value="F:oxidoreductase activity"/>
    <property type="evidence" value="ECO:0007669"/>
    <property type="project" value="InterPro"/>
</dbReference>